<organism evidence="1 2">
    <name type="scientific">Glossina austeni</name>
    <name type="common">Savannah tsetse fly</name>
    <dbReference type="NCBI Taxonomy" id="7395"/>
    <lineage>
        <taxon>Eukaryota</taxon>
        <taxon>Metazoa</taxon>
        <taxon>Ecdysozoa</taxon>
        <taxon>Arthropoda</taxon>
        <taxon>Hexapoda</taxon>
        <taxon>Insecta</taxon>
        <taxon>Pterygota</taxon>
        <taxon>Neoptera</taxon>
        <taxon>Endopterygota</taxon>
        <taxon>Diptera</taxon>
        <taxon>Brachycera</taxon>
        <taxon>Muscomorpha</taxon>
        <taxon>Hippoboscoidea</taxon>
        <taxon>Glossinidae</taxon>
        <taxon>Glossina</taxon>
    </lineage>
</organism>
<protein>
    <submittedName>
        <fullName evidence="1">Uncharacterized protein</fullName>
    </submittedName>
</protein>
<proteinExistence type="predicted"/>
<reference evidence="1" key="1">
    <citation type="submission" date="2020-05" db="UniProtKB">
        <authorList>
            <consortium name="EnsemblMetazoa"/>
        </authorList>
    </citation>
    <scope>IDENTIFICATION</scope>
    <source>
        <strain evidence="1">TTRI</strain>
    </source>
</reference>
<dbReference type="Gene3D" id="3.40.190.80">
    <property type="match status" value="1"/>
</dbReference>
<dbReference type="STRING" id="7395.A0A1A9VXS5"/>
<dbReference type="Proteomes" id="UP000078200">
    <property type="component" value="Unassembled WGS sequence"/>
</dbReference>
<keyword evidence="2" id="KW-1185">Reference proteome</keyword>
<name>A0A1A9VXS5_GLOAU</name>
<evidence type="ECO:0000313" key="2">
    <source>
        <dbReference type="Proteomes" id="UP000078200"/>
    </source>
</evidence>
<dbReference type="AlphaFoldDB" id="A0A1A9VXS5"/>
<sequence length="154" mass="18423">MTQNFEQMGKPTIANKHMERRDSLPLEIKALFDDRQIKIFCYMLNINANKAHAYVFASRGCIKWDTYGPKAVLEYEGSIATDLRDQHYSYVEAAPDRWRIHSYYQHCLQHLLKLQPQRYAQKKFLLVTHSKVCTEYRTYVQHHKLRCEQILKEQ</sequence>
<accession>A0A1A9VXS5</accession>
<dbReference type="EnsemblMetazoa" id="GAUT051051-RA">
    <property type="protein sequence ID" value="GAUT051051-PA"/>
    <property type="gene ID" value="GAUT051051"/>
</dbReference>
<dbReference type="VEuPathDB" id="VectorBase:GAUT051051"/>
<evidence type="ECO:0000313" key="1">
    <source>
        <dbReference type="EnsemblMetazoa" id="GAUT051051-PA"/>
    </source>
</evidence>